<evidence type="ECO:0000313" key="2">
    <source>
        <dbReference type="EMBL" id="MBN8237143.1"/>
    </source>
</evidence>
<keyword evidence="1" id="KW-0175">Coiled coil</keyword>
<dbReference type="RefSeq" id="WP_206935878.1">
    <property type="nucleotide sequence ID" value="NZ_JAEKJY010000007.1"/>
</dbReference>
<feature type="coiled-coil region" evidence="1">
    <location>
        <begin position="397"/>
        <end position="438"/>
    </location>
</feature>
<dbReference type="SUPFAM" id="SSF51445">
    <property type="entry name" value="(Trans)glycosidases"/>
    <property type="match status" value="1"/>
</dbReference>
<dbReference type="Proteomes" id="UP000663970">
    <property type="component" value="Unassembled WGS sequence"/>
</dbReference>
<gene>
    <name evidence="2" type="ORF">JF544_18000</name>
</gene>
<evidence type="ECO:0000313" key="3">
    <source>
        <dbReference type="Proteomes" id="UP000663970"/>
    </source>
</evidence>
<name>A0ABS3E0Y1_9BACI</name>
<dbReference type="EMBL" id="JAEKJY010000007">
    <property type="protein sequence ID" value="MBN8237143.1"/>
    <property type="molecule type" value="Genomic_DNA"/>
</dbReference>
<dbReference type="Pfam" id="PF22612">
    <property type="entry name" value="GH113"/>
    <property type="match status" value="1"/>
</dbReference>
<protein>
    <recommendedName>
        <fullName evidence="4">Glycoside hydrolase family 5 domain-containing protein</fullName>
    </recommendedName>
</protein>
<dbReference type="InterPro" id="IPR055151">
    <property type="entry name" value="GH113"/>
</dbReference>
<proteinExistence type="predicted"/>
<dbReference type="InterPro" id="IPR017853">
    <property type="entry name" value="GH"/>
</dbReference>
<sequence length="464" mass="54377">MDHYFYYFFGKLVTHLRNNVYKALYDRELGMFSIYLFHFIWPVTLPEQRQAHILFLGHFHNLEVTINMDNINNPVQPGKIKSGNLWVLDDFNPELILNDILRLNLNTVNVPIRVDIPSRTSLTMTINEAQKQKAVELIEVLTGKGIQVMLEPFPFIQGGQFGETEWNPADKKRWFMLWQTTVLNPLINTIATPYQVWGLNIASNLVNFESMEADWDAMIEETRRQFGGNVVFRTNWWYTASWSPQTQQAFTAKINRSYWKLVDFISIDAWFELNNQAVPSVEQIKSSMTSTEVYNRKQNVLQEIQRFHEVTGKDIYFGGFNIPALEYGLKFPWNEAVSPVKSPAVQANGWTAYKEMLEDLSYFLGFSVWVIGNNDPEYSYRVEPETALVIHDWYYDDTCSEKELEELRKELETLQGEMNHLQEQIEELELERGQWLVREGELINRIEDQQQILNEIKRLIDNGA</sequence>
<accession>A0ABS3E0Y1</accession>
<keyword evidence="3" id="KW-1185">Reference proteome</keyword>
<organism evidence="2 3">
    <name type="scientific">Halobacillus kuroshimensis</name>
    <dbReference type="NCBI Taxonomy" id="302481"/>
    <lineage>
        <taxon>Bacteria</taxon>
        <taxon>Bacillati</taxon>
        <taxon>Bacillota</taxon>
        <taxon>Bacilli</taxon>
        <taxon>Bacillales</taxon>
        <taxon>Bacillaceae</taxon>
        <taxon>Halobacillus</taxon>
    </lineage>
</organism>
<evidence type="ECO:0008006" key="4">
    <source>
        <dbReference type="Google" id="ProtNLM"/>
    </source>
</evidence>
<comment type="caution">
    <text evidence="2">The sequence shown here is derived from an EMBL/GenBank/DDBJ whole genome shotgun (WGS) entry which is preliminary data.</text>
</comment>
<dbReference type="Gene3D" id="3.20.20.80">
    <property type="entry name" value="Glycosidases"/>
    <property type="match status" value="1"/>
</dbReference>
<reference evidence="2 3" key="1">
    <citation type="submission" date="2020-12" db="EMBL/GenBank/DDBJ databases">
        <title>Oil enriched cultivation method for isolating marine PHA-producing bacteria.</title>
        <authorList>
            <person name="Zheng W."/>
            <person name="Yu S."/>
            <person name="Huang Y."/>
        </authorList>
    </citation>
    <scope>NUCLEOTIDE SEQUENCE [LARGE SCALE GENOMIC DNA]</scope>
    <source>
        <strain evidence="2 3">SY-2-6</strain>
    </source>
</reference>
<evidence type="ECO:0000256" key="1">
    <source>
        <dbReference type="SAM" id="Coils"/>
    </source>
</evidence>